<reference evidence="3" key="1">
    <citation type="submission" date="2020-01" db="EMBL/GenBank/DDBJ databases">
        <title>Insect and environment-associated Actinomycetes.</title>
        <authorList>
            <person name="Currrie C."/>
            <person name="Chevrette M."/>
            <person name="Carlson C."/>
            <person name="Stubbendieck R."/>
            <person name="Wendt-Pienkowski E."/>
        </authorList>
    </citation>
    <scope>NUCLEOTIDE SEQUENCE</scope>
    <source>
        <strain evidence="3">SID12501</strain>
    </source>
</reference>
<organism evidence="3">
    <name type="scientific">Streptomyces sp. SID12501</name>
    <dbReference type="NCBI Taxonomy" id="2706042"/>
    <lineage>
        <taxon>Bacteria</taxon>
        <taxon>Bacillati</taxon>
        <taxon>Actinomycetota</taxon>
        <taxon>Actinomycetes</taxon>
        <taxon>Kitasatosporales</taxon>
        <taxon>Streptomycetaceae</taxon>
        <taxon>Streptomyces</taxon>
    </lineage>
</organism>
<dbReference type="Pfam" id="PF16177">
    <property type="entry name" value="ACAS_N"/>
    <property type="match status" value="1"/>
</dbReference>
<feature type="region of interest" description="Disordered" evidence="1">
    <location>
        <begin position="123"/>
        <end position="144"/>
    </location>
</feature>
<dbReference type="InterPro" id="IPR042099">
    <property type="entry name" value="ANL_N_sf"/>
</dbReference>
<evidence type="ECO:0000259" key="2">
    <source>
        <dbReference type="Pfam" id="PF16177"/>
    </source>
</evidence>
<evidence type="ECO:0000256" key="1">
    <source>
        <dbReference type="SAM" id="MobiDB-lite"/>
    </source>
</evidence>
<dbReference type="SUPFAM" id="SSF56801">
    <property type="entry name" value="Acetyl-CoA synthetase-like"/>
    <property type="match status" value="1"/>
</dbReference>
<sequence>MMWKPPADAWEKSALGRFAGWLATHGRVEAHDYESLRAWSVREPSLFWQSIAEYFDVRVSQRWETVRTDDPMPDCRWFTGSTLNYAEHMLRTTGPATAIHARSHTRGPFEVSFDALRDQVARTRAGLPQRGPGSEADLPSLIIS</sequence>
<dbReference type="GO" id="GO:0030729">
    <property type="term" value="F:acetoacetate-CoA ligase activity"/>
    <property type="evidence" value="ECO:0007669"/>
    <property type="project" value="TreeGrafter"/>
</dbReference>
<dbReference type="Gene3D" id="3.40.50.12780">
    <property type="entry name" value="N-terminal domain of ligase-like"/>
    <property type="match status" value="1"/>
</dbReference>
<comment type="caution">
    <text evidence="3">The sequence shown here is derived from an EMBL/GenBank/DDBJ whole genome shotgun (WGS) entry which is preliminary data.</text>
</comment>
<dbReference type="PANTHER" id="PTHR42921">
    <property type="entry name" value="ACETOACETYL-COA SYNTHETASE"/>
    <property type="match status" value="1"/>
</dbReference>
<proteinExistence type="predicted"/>
<dbReference type="EMBL" id="JAAGLU010000003">
    <property type="protein sequence ID" value="NEC85078.1"/>
    <property type="molecule type" value="Genomic_DNA"/>
</dbReference>
<protein>
    <recommendedName>
        <fullName evidence="2">Acetyl-coenzyme A synthetase N-terminal domain-containing protein</fullName>
    </recommendedName>
</protein>
<dbReference type="PANTHER" id="PTHR42921:SF1">
    <property type="entry name" value="ACETOACETYL-COA SYNTHETASE"/>
    <property type="match status" value="1"/>
</dbReference>
<gene>
    <name evidence="3" type="ORF">G3I71_04210</name>
</gene>
<feature type="domain" description="Acetyl-coenzyme A synthetase N-terminal" evidence="2">
    <location>
        <begin position="33"/>
        <end position="88"/>
    </location>
</feature>
<name>A0A6B3BIN3_9ACTN</name>
<accession>A0A6B3BIN3</accession>
<dbReference type="AlphaFoldDB" id="A0A6B3BIN3"/>
<evidence type="ECO:0000313" key="3">
    <source>
        <dbReference type="EMBL" id="NEC85078.1"/>
    </source>
</evidence>
<dbReference type="InterPro" id="IPR032387">
    <property type="entry name" value="ACAS_N"/>
</dbReference>